<dbReference type="PANTHER" id="PTHR11999">
    <property type="entry name" value="GROUP II PYRIDOXAL-5-PHOSPHATE DECARBOXYLASE"/>
    <property type="match status" value="1"/>
</dbReference>
<dbReference type="InterPro" id="IPR015424">
    <property type="entry name" value="PyrdxlP-dep_Trfase"/>
</dbReference>
<sequence>MKIDLTSGSQTTTMDIEQFRKEAYKAIDQICDYYYALQDAKIPVVSSVEPGYLRPLLPSSAPQTGEEFALIAADYQNLIVPGYTPWQHPSFFAYFPTGFSFEGLIGDLFASSASNPGFNWTASPSCTELEVVVMDWAAQMFGLDPVFYNSSGVGGGCLQNTASEAALVAIVAARKSYMDKHPESKLEELVIYVSTQTHSLGMKAAIILGLQVRAIEVRSEDNFALKGDALRSAIEEDMTVGKRPFVLVATVGTTSSGAIDDLPAIGEVVKDYPDLKIHVDSAWLGMALVCPEFRETCYLKEINEFADSFCTNFHKWGLTNFDASAMWVRDRRYLTEALDITPPFLRTPQGEAGTVIEYRNWHLGLGRRYRSVKLWFILRGFGIEGFQAHIRKTINLNKIFTRLIETSPILKIVVPPSFSLTVFRLFPKPQRPDEPPIPEETLNEINQLLYGRLNARKDIILTQTKLNGTFCVRFAVGSRYTEEEHVKQAFHAITQEANRTLEAWRQGVIGET</sequence>
<dbReference type="GO" id="GO:0006520">
    <property type="term" value="P:amino acid metabolic process"/>
    <property type="evidence" value="ECO:0007669"/>
    <property type="project" value="InterPro"/>
</dbReference>
<dbReference type="AlphaFoldDB" id="A0A9P7RWJ1"/>
<dbReference type="RefSeq" id="XP_043007445.1">
    <property type="nucleotide sequence ID" value="XM_043154984.1"/>
</dbReference>
<dbReference type="GO" id="GO:0030170">
    <property type="term" value="F:pyridoxal phosphate binding"/>
    <property type="evidence" value="ECO:0007669"/>
    <property type="project" value="InterPro"/>
</dbReference>
<dbReference type="PRINTS" id="PR00800">
    <property type="entry name" value="YHDCRBOXLASE"/>
</dbReference>
<organism evidence="8 9">
    <name type="scientific">Marasmius oreades</name>
    <name type="common">fairy-ring Marasmius</name>
    <dbReference type="NCBI Taxonomy" id="181124"/>
    <lineage>
        <taxon>Eukaryota</taxon>
        <taxon>Fungi</taxon>
        <taxon>Dikarya</taxon>
        <taxon>Basidiomycota</taxon>
        <taxon>Agaricomycotina</taxon>
        <taxon>Agaricomycetes</taxon>
        <taxon>Agaricomycetidae</taxon>
        <taxon>Agaricales</taxon>
        <taxon>Marasmiineae</taxon>
        <taxon>Marasmiaceae</taxon>
        <taxon>Marasmius</taxon>
    </lineage>
</organism>
<evidence type="ECO:0000256" key="1">
    <source>
        <dbReference type="ARBA" id="ARBA00001933"/>
    </source>
</evidence>
<feature type="modified residue" description="N6-(pyridoxal phosphate)lysine" evidence="6">
    <location>
        <position position="315"/>
    </location>
</feature>
<keyword evidence="3" id="KW-0210">Decarboxylase</keyword>
<proteinExistence type="inferred from homology"/>
<comment type="caution">
    <text evidence="8">The sequence shown here is derived from an EMBL/GenBank/DDBJ whole genome shotgun (WGS) entry which is preliminary data.</text>
</comment>
<evidence type="ECO:0000256" key="7">
    <source>
        <dbReference type="RuleBase" id="RU000382"/>
    </source>
</evidence>
<dbReference type="InterPro" id="IPR021115">
    <property type="entry name" value="Pyridoxal-P_BS"/>
</dbReference>
<dbReference type="GO" id="GO:0005737">
    <property type="term" value="C:cytoplasm"/>
    <property type="evidence" value="ECO:0007669"/>
    <property type="project" value="TreeGrafter"/>
</dbReference>
<dbReference type="GO" id="GO:0019752">
    <property type="term" value="P:carboxylic acid metabolic process"/>
    <property type="evidence" value="ECO:0007669"/>
    <property type="project" value="InterPro"/>
</dbReference>
<evidence type="ECO:0000256" key="2">
    <source>
        <dbReference type="ARBA" id="ARBA00009533"/>
    </source>
</evidence>
<keyword evidence="4 6" id="KW-0663">Pyridoxal phosphate</keyword>
<dbReference type="PROSITE" id="PS00392">
    <property type="entry name" value="DDC_GAD_HDC_YDC"/>
    <property type="match status" value="1"/>
</dbReference>
<evidence type="ECO:0000256" key="3">
    <source>
        <dbReference type="ARBA" id="ARBA00022793"/>
    </source>
</evidence>
<dbReference type="Pfam" id="PF00282">
    <property type="entry name" value="Pyridoxal_deC"/>
    <property type="match status" value="1"/>
</dbReference>
<dbReference type="InterPro" id="IPR002129">
    <property type="entry name" value="PyrdxlP-dep_de-COase"/>
</dbReference>
<keyword evidence="5 7" id="KW-0456">Lyase</keyword>
<comment type="similarity">
    <text evidence="2 7">Belongs to the group II decarboxylase family.</text>
</comment>
<dbReference type="InterPro" id="IPR015421">
    <property type="entry name" value="PyrdxlP-dep_Trfase_major"/>
</dbReference>
<comment type="cofactor">
    <cofactor evidence="1 6 7">
        <name>pyridoxal 5'-phosphate</name>
        <dbReference type="ChEBI" id="CHEBI:597326"/>
    </cofactor>
</comment>
<dbReference type="EMBL" id="CM032186">
    <property type="protein sequence ID" value="KAG7090975.1"/>
    <property type="molecule type" value="Genomic_DNA"/>
</dbReference>
<name>A0A9P7RWJ1_9AGAR</name>
<reference evidence="8" key="1">
    <citation type="journal article" date="2021" name="Genome Biol. Evol.">
        <title>The assembled and annotated genome of the fairy-ring fungus Marasmius oreades.</title>
        <authorList>
            <person name="Hiltunen M."/>
            <person name="Ament-Velasquez S.L."/>
            <person name="Johannesson H."/>
        </authorList>
    </citation>
    <scope>NUCLEOTIDE SEQUENCE</scope>
    <source>
        <strain evidence="8">03SP1</strain>
    </source>
</reference>
<dbReference type="Gene3D" id="3.90.1150.10">
    <property type="entry name" value="Aspartate Aminotransferase, domain 1"/>
    <property type="match status" value="1"/>
</dbReference>
<evidence type="ECO:0008006" key="10">
    <source>
        <dbReference type="Google" id="ProtNLM"/>
    </source>
</evidence>
<dbReference type="Gene3D" id="1.20.1340.10">
    <property type="entry name" value="dopa decarboxylase, N-terminal domain"/>
    <property type="match status" value="1"/>
</dbReference>
<evidence type="ECO:0000313" key="9">
    <source>
        <dbReference type="Proteomes" id="UP001049176"/>
    </source>
</evidence>
<gene>
    <name evidence="8" type="ORF">E1B28_010042</name>
</gene>
<evidence type="ECO:0000256" key="6">
    <source>
        <dbReference type="PIRSR" id="PIRSR602129-50"/>
    </source>
</evidence>
<evidence type="ECO:0000256" key="5">
    <source>
        <dbReference type="ARBA" id="ARBA00023239"/>
    </source>
</evidence>
<keyword evidence="9" id="KW-1185">Reference proteome</keyword>
<dbReference type="Gene3D" id="3.40.640.10">
    <property type="entry name" value="Type I PLP-dependent aspartate aminotransferase-like (Major domain)"/>
    <property type="match status" value="1"/>
</dbReference>
<dbReference type="InterPro" id="IPR010977">
    <property type="entry name" value="Aromatic_deC"/>
</dbReference>
<evidence type="ECO:0000313" key="8">
    <source>
        <dbReference type="EMBL" id="KAG7090975.1"/>
    </source>
</evidence>
<dbReference type="GeneID" id="66079118"/>
<evidence type="ECO:0000256" key="4">
    <source>
        <dbReference type="ARBA" id="ARBA00022898"/>
    </source>
</evidence>
<accession>A0A9P7RWJ1</accession>
<dbReference type="InterPro" id="IPR015422">
    <property type="entry name" value="PyrdxlP-dep_Trfase_small"/>
</dbReference>
<protein>
    <recommendedName>
        <fullName evidence="10">Aromatic-L-amino-acid decarboxylase</fullName>
    </recommendedName>
</protein>
<dbReference type="PANTHER" id="PTHR11999:SF70">
    <property type="entry name" value="MIP05841P"/>
    <property type="match status" value="1"/>
</dbReference>
<dbReference type="SUPFAM" id="SSF53383">
    <property type="entry name" value="PLP-dependent transferases"/>
    <property type="match status" value="1"/>
</dbReference>
<dbReference type="GO" id="GO:0016831">
    <property type="term" value="F:carboxy-lyase activity"/>
    <property type="evidence" value="ECO:0007669"/>
    <property type="project" value="UniProtKB-KW"/>
</dbReference>
<dbReference type="Proteomes" id="UP001049176">
    <property type="component" value="Chromosome 6"/>
</dbReference>
<dbReference type="KEGG" id="more:E1B28_010042"/>
<dbReference type="OrthoDB" id="639767at2759"/>